<feature type="transmembrane region" description="Helical" evidence="11">
    <location>
        <begin position="348"/>
        <end position="370"/>
    </location>
</feature>
<keyword evidence="3" id="KW-1003">Cell membrane</keyword>
<dbReference type="PANTHER" id="PTHR45620">
    <property type="entry name" value="PDF RECEPTOR-LIKE PROTEIN-RELATED"/>
    <property type="match status" value="1"/>
</dbReference>
<feature type="transmembrane region" description="Helical" evidence="11">
    <location>
        <begin position="197"/>
        <end position="219"/>
    </location>
</feature>
<reference evidence="15" key="1">
    <citation type="submission" date="2011-08" db="EMBL/GenBank/DDBJ databases">
        <title>The draft genome of Latimeria chalumnae.</title>
        <authorList>
            <person name="Di Palma F."/>
            <person name="Alfoldi J."/>
            <person name="Johnson J."/>
            <person name="Berlin A."/>
            <person name="Gnerre S."/>
            <person name="Jaffe D."/>
            <person name="MacCallum I."/>
            <person name="Young S."/>
            <person name="Walker B.J."/>
            <person name="Lander E."/>
            <person name="Lindblad-Toh K."/>
        </authorList>
    </citation>
    <scope>NUCLEOTIDE SEQUENCE [LARGE SCALE GENOMIC DNA]</scope>
    <source>
        <strain evidence="15">Wild caught</strain>
    </source>
</reference>
<evidence type="ECO:0000256" key="5">
    <source>
        <dbReference type="ARBA" id="ARBA00022989"/>
    </source>
</evidence>
<evidence type="ECO:0000256" key="10">
    <source>
        <dbReference type="ARBA" id="ARBA00023224"/>
    </source>
</evidence>
<feature type="transmembrane region" description="Helical" evidence="11">
    <location>
        <begin position="231"/>
        <end position="252"/>
    </location>
</feature>
<keyword evidence="7 11" id="KW-0472">Membrane</keyword>
<keyword evidence="9" id="KW-0325">Glycoprotein</keyword>
<evidence type="ECO:0000256" key="2">
    <source>
        <dbReference type="ARBA" id="ARBA00005314"/>
    </source>
</evidence>
<dbReference type="GO" id="GO:0008528">
    <property type="term" value="F:G protein-coupled peptide receptor activity"/>
    <property type="evidence" value="ECO:0007669"/>
    <property type="project" value="TreeGrafter"/>
</dbReference>
<feature type="transmembrane region" description="Helical" evidence="11">
    <location>
        <begin position="272"/>
        <end position="297"/>
    </location>
</feature>
<reference evidence="14" key="2">
    <citation type="submission" date="2025-08" db="UniProtKB">
        <authorList>
            <consortium name="Ensembl"/>
        </authorList>
    </citation>
    <scope>IDENTIFICATION</scope>
</reference>
<reference evidence="14" key="3">
    <citation type="submission" date="2025-09" db="UniProtKB">
        <authorList>
            <consortium name="Ensembl"/>
        </authorList>
    </citation>
    <scope>IDENTIFICATION</scope>
</reference>
<dbReference type="eggNOG" id="KOG4564">
    <property type="taxonomic scope" value="Eukaryota"/>
</dbReference>
<organism evidence="14 15">
    <name type="scientific">Latimeria chalumnae</name>
    <name type="common">Coelacanth</name>
    <dbReference type="NCBI Taxonomy" id="7897"/>
    <lineage>
        <taxon>Eukaryota</taxon>
        <taxon>Metazoa</taxon>
        <taxon>Chordata</taxon>
        <taxon>Craniata</taxon>
        <taxon>Vertebrata</taxon>
        <taxon>Euteleostomi</taxon>
        <taxon>Coelacanthiformes</taxon>
        <taxon>Coelacanthidae</taxon>
        <taxon>Latimeria</taxon>
    </lineage>
</organism>
<dbReference type="EMBL" id="AFYH01016907">
    <property type="status" value="NOT_ANNOTATED_CDS"/>
    <property type="molecule type" value="Genomic_DNA"/>
</dbReference>
<dbReference type="Pfam" id="PF00002">
    <property type="entry name" value="7tm_2"/>
    <property type="match status" value="1"/>
</dbReference>
<keyword evidence="8" id="KW-0675">Receptor</keyword>
<protein>
    <recommendedName>
        <fullName evidence="16">Gastric inhibitory polypeptide receptor</fullName>
    </recommendedName>
</protein>
<dbReference type="AlphaFoldDB" id="H3B352"/>
<dbReference type="InterPro" id="IPR000832">
    <property type="entry name" value="GPCR_2_secretin-like"/>
</dbReference>
<dbReference type="InterPro" id="IPR036445">
    <property type="entry name" value="GPCR_2_extracell_dom_sf"/>
</dbReference>
<dbReference type="PRINTS" id="PR00249">
    <property type="entry name" value="GPCRSECRETIN"/>
</dbReference>
<evidence type="ECO:0000259" key="13">
    <source>
        <dbReference type="PROSITE" id="PS50261"/>
    </source>
</evidence>
<evidence type="ECO:0000256" key="1">
    <source>
        <dbReference type="ARBA" id="ARBA00004651"/>
    </source>
</evidence>
<comment type="subcellular location">
    <subcellularLocation>
        <location evidence="1">Cell membrane</location>
        <topology evidence="1">Multi-pass membrane protein</topology>
    </subcellularLocation>
</comment>
<evidence type="ECO:0000256" key="11">
    <source>
        <dbReference type="SAM" id="Phobius"/>
    </source>
</evidence>
<feature type="domain" description="G-protein coupled receptors family 2 profile 1" evidence="12">
    <location>
        <begin position="7"/>
        <end position="92"/>
    </location>
</feature>
<dbReference type="EMBL" id="AFYH01016906">
    <property type="status" value="NOT_ANNOTATED_CDS"/>
    <property type="molecule type" value="Genomic_DNA"/>
</dbReference>
<evidence type="ECO:0000256" key="8">
    <source>
        <dbReference type="ARBA" id="ARBA00023170"/>
    </source>
</evidence>
<dbReference type="InterPro" id="IPR001879">
    <property type="entry name" value="GPCR_2_extracellular_dom"/>
</dbReference>
<dbReference type="SUPFAM" id="SSF111418">
    <property type="entry name" value="Hormone receptor domain"/>
    <property type="match status" value="1"/>
</dbReference>
<dbReference type="GeneTree" id="ENSGT00940000157969"/>
<proteinExistence type="inferred from homology"/>
<dbReference type="InterPro" id="IPR017983">
    <property type="entry name" value="GPCR_2_secretin-like_CS"/>
</dbReference>
<dbReference type="Pfam" id="PF02793">
    <property type="entry name" value="HRM"/>
    <property type="match status" value="1"/>
</dbReference>
<evidence type="ECO:0000313" key="14">
    <source>
        <dbReference type="Ensembl" id="ENSLACP00000016323.1"/>
    </source>
</evidence>
<evidence type="ECO:0000256" key="4">
    <source>
        <dbReference type="ARBA" id="ARBA00022692"/>
    </source>
</evidence>
<accession>H3B352</accession>
<feature type="domain" description="G-protein coupled receptors family 2 profile 2" evidence="13">
    <location>
        <begin position="108"/>
        <end position="371"/>
    </location>
</feature>
<dbReference type="InParanoid" id="H3B352"/>
<keyword evidence="6" id="KW-0297">G-protein coupled receptor</keyword>
<dbReference type="HOGENOM" id="CLU_002753_4_0_1"/>
<evidence type="ECO:0000256" key="9">
    <source>
        <dbReference type="ARBA" id="ARBA00023180"/>
    </source>
</evidence>
<dbReference type="Proteomes" id="UP000008672">
    <property type="component" value="Unassembled WGS sequence"/>
</dbReference>
<evidence type="ECO:0000259" key="12">
    <source>
        <dbReference type="PROSITE" id="PS50227"/>
    </source>
</evidence>
<dbReference type="GO" id="GO:0017046">
    <property type="term" value="F:peptide hormone binding"/>
    <property type="evidence" value="ECO:0007669"/>
    <property type="project" value="TreeGrafter"/>
</dbReference>
<feature type="transmembrane region" description="Helical" evidence="11">
    <location>
        <begin position="317"/>
        <end position="336"/>
    </location>
</feature>
<keyword evidence="15" id="KW-1185">Reference proteome</keyword>
<evidence type="ECO:0000256" key="6">
    <source>
        <dbReference type="ARBA" id="ARBA00023040"/>
    </source>
</evidence>
<evidence type="ECO:0008006" key="16">
    <source>
        <dbReference type="Google" id="ProtNLM"/>
    </source>
</evidence>
<dbReference type="Gene3D" id="1.20.1070.10">
    <property type="entry name" value="Rhodopsin 7-helix transmembrane proteins"/>
    <property type="match status" value="1"/>
</dbReference>
<name>H3B352_LATCH</name>
<dbReference type="GO" id="GO:0007166">
    <property type="term" value="P:cell surface receptor signaling pathway"/>
    <property type="evidence" value="ECO:0007669"/>
    <property type="project" value="InterPro"/>
</dbReference>
<dbReference type="STRING" id="7897.ENSLACP00000016323"/>
<dbReference type="PROSITE" id="PS00649">
    <property type="entry name" value="G_PROTEIN_RECEP_F2_1"/>
    <property type="match status" value="1"/>
</dbReference>
<feature type="transmembrane region" description="Helical" evidence="11">
    <location>
        <begin position="143"/>
        <end position="160"/>
    </location>
</feature>
<dbReference type="GO" id="GO:0007188">
    <property type="term" value="P:adenylate cyclase-modulating G protein-coupled receptor signaling pathway"/>
    <property type="evidence" value="ECO:0007669"/>
    <property type="project" value="TreeGrafter"/>
</dbReference>
<keyword evidence="10" id="KW-0807">Transducer</keyword>
<dbReference type="PANTHER" id="PTHR45620:SF36">
    <property type="match status" value="1"/>
</dbReference>
<dbReference type="GO" id="GO:0005886">
    <property type="term" value="C:plasma membrane"/>
    <property type="evidence" value="ECO:0007669"/>
    <property type="project" value="UniProtKB-SubCell"/>
</dbReference>
<dbReference type="InterPro" id="IPR050332">
    <property type="entry name" value="GPCR_2"/>
</dbReference>
<evidence type="ECO:0000256" key="3">
    <source>
        <dbReference type="ARBA" id="ARBA00022475"/>
    </source>
</evidence>
<keyword evidence="4 11" id="KW-0812">Transmembrane</keyword>
<evidence type="ECO:0000256" key="7">
    <source>
        <dbReference type="ARBA" id="ARBA00023136"/>
    </source>
</evidence>
<dbReference type="InterPro" id="IPR017981">
    <property type="entry name" value="GPCR_2-like_7TM"/>
</dbReference>
<dbReference type="PROSITE" id="PS50261">
    <property type="entry name" value="G_PROTEIN_RECEP_F2_4"/>
    <property type="match status" value="1"/>
</dbReference>
<dbReference type="SUPFAM" id="SSF81321">
    <property type="entry name" value="Family A G protein-coupled receptor-like"/>
    <property type="match status" value="1"/>
</dbReference>
<dbReference type="Ensembl" id="ENSLACT00000016437.1">
    <property type="protein sequence ID" value="ENSLACP00000016323.1"/>
    <property type="gene ID" value="ENSLACG00000014381.1"/>
</dbReference>
<comment type="similarity">
    <text evidence="2">Belongs to the G-protein coupled receptor 2 family.</text>
</comment>
<dbReference type="FunFam" id="1.20.1070.10:FF:000133">
    <property type="entry name" value="Glucagon receptor a"/>
    <property type="match status" value="1"/>
</dbReference>
<evidence type="ECO:0000313" key="15">
    <source>
        <dbReference type="Proteomes" id="UP000008672"/>
    </source>
</evidence>
<keyword evidence="5 11" id="KW-1133">Transmembrane helix</keyword>
<feature type="transmembrane region" description="Helical" evidence="11">
    <location>
        <begin position="110"/>
        <end position="131"/>
    </location>
</feature>
<dbReference type="PROSITE" id="PS50227">
    <property type="entry name" value="G_PROTEIN_RECEP_F2_3"/>
    <property type="match status" value="1"/>
</dbReference>
<dbReference type="SMART" id="SM00008">
    <property type="entry name" value="HormR"/>
    <property type="match status" value="1"/>
</dbReference>
<dbReference type="Gene3D" id="4.10.1240.10">
    <property type="entry name" value="GPCR, family 2, extracellular hormone receptor domain"/>
    <property type="match status" value="1"/>
</dbReference>
<sequence length="412" mass="47633">WSEYENECMRKMETEPPPSAALFCNRTFDNYACWPDAVGDVMVKVPCPPYLPWIDKVSTGHVYRKCTLNGTWLLLENSSLPWRDFSECQEDSATGQERETQWMYLEILRIIYTVGYSLSIVLLSVAICILLSFRRLHCLRNSIHLNLFVTFLLRAVTVLVKDGLLRQSYSAPYVSPPDWQTFPNTKALFSCRTAQVLMQYCIGVNYFWLLCEGIYLQALLSASNLSKNNCLRYYILFGWGTPVLFVVPWVTVKYMLENEECWLRNISMGVWWIMRAPLLAALIINFLIFIRIFLLLVSRLHSNRLTFSNSKQRLAKVTLTLIPLLGLHETLFAFVTDESAVGLLRTVKLFYELLLSSVQGCIVTVLYFFTNPEVQPELRKFWEKLRGKRDSRTEVFHTQSGSESVGCASQFE</sequence>